<organism evidence="1 2">
    <name type="scientific">Phlebiopsis gigantea (strain 11061_1 CR5-6)</name>
    <name type="common">White-rot fungus</name>
    <name type="synonym">Peniophora gigantea</name>
    <dbReference type="NCBI Taxonomy" id="745531"/>
    <lineage>
        <taxon>Eukaryota</taxon>
        <taxon>Fungi</taxon>
        <taxon>Dikarya</taxon>
        <taxon>Basidiomycota</taxon>
        <taxon>Agaricomycotina</taxon>
        <taxon>Agaricomycetes</taxon>
        <taxon>Polyporales</taxon>
        <taxon>Phanerochaetaceae</taxon>
        <taxon>Phlebiopsis</taxon>
    </lineage>
</organism>
<reference evidence="1 2" key="1">
    <citation type="journal article" date="2014" name="PLoS Genet.">
        <title>Analysis of the Phlebiopsis gigantea genome, transcriptome and secretome provides insight into its pioneer colonization strategies of wood.</title>
        <authorList>
            <person name="Hori C."/>
            <person name="Ishida T."/>
            <person name="Igarashi K."/>
            <person name="Samejima M."/>
            <person name="Suzuki H."/>
            <person name="Master E."/>
            <person name="Ferreira P."/>
            <person name="Ruiz-Duenas F.J."/>
            <person name="Held B."/>
            <person name="Canessa P."/>
            <person name="Larrondo L.F."/>
            <person name="Schmoll M."/>
            <person name="Druzhinina I.S."/>
            <person name="Kubicek C.P."/>
            <person name="Gaskell J.A."/>
            <person name="Kersten P."/>
            <person name="St John F."/>
            <person name="Glasner J."/>
            <person name="Sabat G."/>
            <person name="Splinter BonDurant S."/>
            <person name="Syed K."/>
            <person name="Yadav J."/>
            <person name="Mgbeahuruike A.C."/>
            <person name="Kovalchuk A."/>
            <person name="Asiegbu F.O."/>
            <person name="Lackner G."/>
            <person name="Hoffmeister D."/>
            <person name="Rencoret J."/>
            <person name="Gutierrez A."/>
            <person name="Sun H."/>
            <person name="Lindquist E."/>
            <person name="Barry K."/>
            <person name="Riley R."/>
            <person name="Grigoriev I.V."/>
            <person name="Henrissat B."/>
            <person name="Kues U."/>
            <person name="Berka R.M."/>
            <person name="Martinez A.T."/>
            <person name="Covert S.F."/>
            <person name="Blanchette R.A."/>
            <person name="Cullen D."/>
        </authorList>
    </citation>
    <scope>NUCLEOTIDE SEQUENCE [LARGE SCALE GENOMIC DNA]</scope>
    <source>
        <strain evidence="1 2">11061_1 CR5-6</strain>
    </source>
</reference>
<sequence>MCDVRVMDVICIKAAQSKLVTYAAIYTLYNAHFVLFLRFQATMLHSDLESEQVFATYSDESRVSSC</sequence>
<evidence type="ECO:0000313" key="1">
    <source>
        <dbReference type="EMBL" id="KIP10577.1"/>
    </source>
</evidence>
<dbReference type="AlphaFoldDB" id="A0A0C3SC39"/>
<accession>A0A0C3SC39</accession>
<gene>
    <name evidence="1" type="ORF">PHLGIDRAFT_220044</name>
</gene>
<dbReference type="HOGENOM" id="CLU_2832009_0_0_1"/>
<proteinExistence type="predicted"/>
<protein>
    <submittedName>
        <fullName evidence="1">Uncharacterized protein</fullName>
    </submittedName>
</protein>
<evidence type="ECO:0000313" key="2">
    <source>
        <dbReference type="Proteomes" id="UP000053257"/>
    </source>
</evidence>
<name>A0A0C3SC39_PHLG1</name>
<dbReference type="EMBL" id="KN840453">
    <property type="protein sequence ID" value="KIP10577.1"/>
    <property type="molecule type" value="Genomic_DNA"/>
</dbReference>
<keyword evidence="2" id="KW-1185">Reference proteome</keyword>
<dbReference type="Proteomes" id="UP000053257">
    <property type="component" value="Unassembled WGS sequence"/>
</dbReference>